<dbReference type="EMBL" id="KI394330">
    <property type="protein sequence ID" value="ERN03850.1"/>
    <property type="molecule type" value="Genomic_DNA"/>
</dbReference>
<name>W1PA31_AMBTC</name>
<feature type="chain" id="PRO_5004807311" evidence="1">
    <location>
        <begin position="26"/>
        <end position="71"/>
    </location>
</feature>
<accession>W1PA31</accession>
<reference evidence="3" key="1">
    <citation type="journal article" date="2013" name="Science">
        <title>The Amborella genome and the evolution of flowering plants.</title>
        <authorList>
            <consortium name="Amborella Genome Project"/>
        </authorList>
    </citation>
    <scope>NUCLEOTIDE SEQUENCE [LARGE SCALE GENOMIC DNA]</scope>
</reference>
<dbReference type="Gramene" id="ERN03850">
    <property type="protein sequence ID" value="ERN03850"/>
    <property type="gene ID" value="AMTR_s00078p00153600"/>
</dbReference>
<protein>
    <submittedName>
        <fullName evidence="2">Uncharacterized protein</fullName>
    </submittedName>
</protein>
<dbReference type="Proteomes" id="UP000017836">
    <property type="component" value="Unassembled WGS sequence"/>
</dbReference>
<gene>
    <name evidence="2" type="ORF">AMTR_s00078p00153600</name>
</gene>
<keyword evidence="3" id="KW-1185">Reference proteome</keyword>
<evidence type="ECO:0000313" key="2">
    <source>
        <dbReference type="EMBL" id="ERN03850.1"/>
    </source>
</evidence>
<feature type="signal peptide" evidence="1">
    <location>
        <begin position="1"/>
        <end position="25"/>
    </location>
</feature>
<dbReference type="HOGENOM" id="CLU_2743429_0_0_1"/>
<evidence type="ECO:0000256" key="1">
    <source>
        <dbReference type="SAM" id="SignalP"/>
    </source>
</evidence>
<proteinExistence type="predicted"/>
<evidence type="ECO:0000313" key="3">
    <source>
        <dbReference type="Proteomes" id="UP000017836"/>
    </source>
</evidence>
<keyword evidence="1" id="KW-0732">Signal</keyword>
<organism evidence="2 3">
    <name type="scientific">Amborella trichopoda</name>
    <dbReference type="NCBI Taxonomy" id="13333"/>
    <lineage>
        <taxon>Eukaryota</taxon>
        <taxon>Viridiplantae</taxon>
        <taxon>Streptophyta</taxon>
        <taxon>Embryophyta</taxon>
        <taxon>Tracheophyta</taxon>
        <taxon>Spermatophyta</taxon>
        <taxon>Magnoliopsida</taxon>
        <taxon>Amborellales</taxon>
        <taxon>Amborellaceae</taxon>
        <taxon>Amborella</taxon>
    </lineage>
</organism>
<sequence length="71" mass="7472">MALPTLKLAFMFCILLIDIASISLASPHHVSLPQLSAPIPSSGPVPVPLFPSPLPDSLSLSSKARTMSSEF</sequence>
<dbReference type="AlphaFoldDB" id="W1PA31"/>